<proteinExistence type="predicted"/>
<organism evidence="3 4">
    <name type="scientific">Patellaria atrata CBS 101060</name>
    <dbReference type="NCBI Taxonomy" id="1346257"/>
    <lineage>
        <taxon>Eukaryota</taxon>
        <taxon>Fungi</taxon>
        <taxon>Dikarya</taxon>
        <taxon>Ascomycota</taxon>
        <taxon>Pezizomycotina</taxon>
        <taxon>Dothideomycetes</taxon>
        <taxon>Dothideomycetes incertae sedis</taxon>
        <taxon>Patellariales</taxon>
        <taxon>Patellariaceae</taxon>
        <taxon>Patellaria</taxon>
    </lineage>
</organism>
<dbReference type="OrthoDB" id="5396681at2759"/>
<feature type="domain" description="CorA-like transporter" evidence="2">
    <location>
        <begin position="24"/>
        <end position="275"/>
    </location>
</feature>
<evidence type="ECO:0000313" key="4">
    <source>
        <dbReference type="Proteomes" id="UP000799429"/>
    </source>
</evidence>
<sequence>MNVNLQYQVHSSDILTPVGNLSFDDDAKEYLDRIQKRSHVLFNGKTNFDVRLTRIRCKSTEIIHRSGIAESESVEEISFDRPSLSFIKDEYELDEHLKKSSEDLYRVISFSQEFSLDPLSCTKEAMMVTIRDCRVPLMFFDVLLKFGNQEQVFDESSGFRQACQRSESSFEISYQLMYVEPNGRRLGRDPWSYRQTGLYHRYQAKGSTNIFVLLHPKSDSVVQQRIESCSRSPEEKQSLAEHPMYLHLIILKSYTAHWQSYIEDLADGLAKIRSRILVLNVRESHFQPEKLQTLRNLEDKISCKALRCLRSTVKLVQTLKELNVGLEGNKDLEFEEKTKQVHQAFRLIIHRLEGHINAAEMLAERIQSTIGLFRDLLDLQNQAASDKLDNHMLKLTRESVDDNATVRVITFVTLIYLPASFMAVSFKLYFLLIYF</sequence>
<dbReference type="EMBL" id="MU006100">
    <property type="protein sequence ID" value="KAF2837145.1"/>
    <property type="molecule type" value="Genomic_DNA"/>
</dbReference>
<keyword evidence="4" id="KW-1185">Reference proteome</keyword>
<comment type="caution">
    <text evidence="3">The sequence shown here is derived from an EMBL/GenBank/DDBJ whole genome shotgun (WGS) entry which is preliminary data.</text>
</comment>
<reference evidence="3" key="1">
    <citation type="journal article" date="2020" name="Stud. Mycol.">
        <title>101 Dothideomycetes genomes: a test case for predicting lifestyles and emergence of pathogens.</title>
        <authorList>
            <person name="Haridas S."/>
            <person name="Albert R."/>
            <person name="Binder M."/>
            <person name="Bloem J."/>
            <person name="Labutti K."/>
            <person name="Salamov A."/>
            <person name="Andreopoulos B."/>
            <person name="Baker S."/>
            <person name="Barry K."/>
            <person name="Bills G."/>
            <person name="Bluhm B."/>
            <person name="Cannon C."/>
            <person name="Castanera R."/>
            <person name="Culley D."/>
            <person name="Daum C."/>
            <person name="Ezra D."/>
            <person name="Gonzalez J."/>
            <person name="Henrissat B."/>
            <person name="Kuo A."/>
            <person name="Liang C."/>
            <person name="Lipzen A."/>
            <person name="Lutzoni F."/>
            <person name="Magnuson J."/>
            <person name="Mondo S."/>
            <person name="Nolan M."/>
            <person name="Ohm R."/>
            <person name="Pangilinan J."/>
            <person name="Park H.-J."/>
            <person name="Ramirez L."/>
            <person name="Alfaro M."/>
            <person name="Sun H."/>
            <person name="Tritt A."/>
            <person name="Yoshinaga Y."/>
            <person name="Zwiers L.-H."/>
            <person name="Turgeon B."/>
            <person name="Goodwin S."/>
            <person name="Spatafora J."/>
            <person name="Crous P."/>
            <person name="Grigoriev I."/>
        </authorList>
    </citation>
    <scope>NUCLEOTIDE SEQUENCE</scope>
    <source>
        <strain evidence="3">CBS 101060</strain>
    </source>
</reference>
<keyword evidence="1" id="KW-1133">Transmembrane helix</keyword>
<gene>
    <name evidence="3" type="ORF">M501DRAFT_995677</name>
</gene>
<protein>
    <recommendedName>
        <fullName evidence="2">CorA-like transporter domain-containing protein</fullName>
    </recommendedName>
</protein>
<keyword evidence="1" id="KW-0472">Membrane</keyword>
<evidence type="ECO:0000259" key="2">
    <source>
        <dbReference type="Pfam" id="PF26616"/>
    </source>
</evidence>
<dbReference type="InterPro" id="IPR058257">
    <property type="entry name" value="CorA-like_dom"/>
</dbReference>
<keyword evidence="1" id="KW-0812">Transmembrane</keyword>
<dbReference type="Proteomes" id="UP000799429">
    <property type="component" value="Unassembled WGS sequence"/>
</dbReference>
<accession>A0A9P4S713</accession>
<dbReference type="Pfam" id="PF26616">
    <property type="entry name" value="CorA-like"/>
    <property type="match status" value="1"/>
</dbReference>
<evidence type="ECO:0000313" key="3">
    <source>
        <dbReference type="EMBL" id="KAF2837145.1"/>
    </source>
</evidence>
<feature type="transmembrane region" description="Helical" evidence="1">
    <location>
        <begin position="408"/>
        <end position="434"/>
    </location>
</feature>
<name>A0A9P4S713_9PEZI</name>
<dbReference type="AlphaFoldDB" id="A0A9P4S713"/>
<evidence type="ECO:0000256" key="1">
    <source>
        <dbReference type="SAM" id="Phobius"/>
    </source>
</evidence>